<organism evidence="1 2">
    <name type="scientific">Orlajensenia flava</name>
    <dbReference type="NCBI Taxonomy" id="2565934"/>
    <lineage>
        <taxon>Bacteria</taxon>
        <taxon>Bacillati</taxon>
        <taxon>Actinomycetota</taxon>
        <taxon>Actinomycetes</taxon>
        <taxon>Micrococcales</taxon>
        <taxon>Microbacteriaceae</taxon>
        <taxon>Orlajensenia</taxon>
    </lineage>
</organism>
<evidence type="ECO:0000313" key="2">
    <source>
        <dbReference type="Proteomes" id="UP000307380"/>
    </source>
</evidence>
<evidence type="ECO:0000313" key="1">
    <source>
        <dbReference type="EMBL" id="THG35346.1"/>
    </source>
</evidence>
<dbReference type="AlphaFoldDB" id="A0A4S4FZX5"/>
<gene>
    <name evidence="1" type="ORF">E6C70_04640</name>
</gene>
<dbReference type="Proteomes" id="UP000307380">
    <property type="component" value="Unassembled WGS sequence"/>
</dbReference>
<dbReference type="EMBL" id="SSSN01000003">
    <property type="protein sequence ID" value="THG35346.1"/>
    <property type="molecule type" value="Genomic_DNA"/>
</dbReference>
<keyword evidence="2" id="KW-1185">Reference proteome</keyword>
<dbReference type="RefSeq" id="WP_136422681.1">
    <property type="nucleotide sequence ID" value="NZ_SSSN01000003.1"/>
</dbReference>
<comment type="caution">
    <text evidence="1">The sequence shown here is derived from an EMBL/GenBank/DDBJ whole genome shotgun (WGS) entry which is preliminary data.</text>
</comment>
<reference evidence="1 2" key="1">
    <citation type="submission" date="2019-04" db="EMBL/GenBank/DDBJ databases">
        <authorList>
            <person name="Jiang L."/>
        </authorList>
    </citation>
    <scope>NUCLEOTIDE SEQUENCE [LARGE SCALE GENOMIC DNA]</scope>
    <source>
        <strain evidence="1 2">YIM 131861</strain>
    </source>
</reference>
<protein>
    <submittedName>
        <fullName evidence="1">Uncharacterized protein</fullName>
    </submittedName>
</protein>
<name>A0A4S4FZX5_9MICO</name>
<dbReference type="OrthoDB" id="5005615at2"/>
<accession>A0A4S4FZX5</accession>
<proteinExistence type="predicted"/>
<sequence length="166" mass="18042">MDTNGAEVETISYDASAEQFVGMFTSLMKAEPAITENPGGMESSPTTMYTWDGFELADDHERDGGVSDMNVAVTFTKPQLGPRAITVATIQGFKPGDDLRWLAKYMNEPFNEDADFNQIQAEHGAPIGDQLPGSPYSNSNSVTGQNLYQHEGSVVFAPWNFGIGHV</sequence>